<keyword evidence="3" id="KW-1185">Reference proteome</keyword>
<evidence type="ECO:0000256" key="1">
    <source>
        <dbReference type="SAM" id="MobiDB-lite"/>
    </source>
</evidence>
<accession>A0ABR1JL49</accession>
<name>A0ABR1JL49_9AGAR</name>
<organism evidence="2 3">
    <name type="scientific">Marasmiellus scandens</name>
    <dbReference type="NCBI Taxonomy" id="2682957"/>
    <lineage>
        <taxon>Eukaryota</taxon>
        <taxon>Fungi</taxon>
        <taxon>Dikarya</taxon>
        <taxon>Basidiomycota</taxon>
        <taxon>Agaricomycotina</taxon>
        <taxon>Agaricomycetes</taxon>
        <taxon>Agaricomycetidae</taxon>
        <taxon>Agaricales</taxon>
        <taxon>Marasmiineae</taxon>
        <taxon>Omphalotaceae</taxon>
        <taxon>Marasmiellus</taxon>
    </lineage>
</organism>
<gene>
    <name evidence="2" type="ORF">VKT23_007798</name>
</gene>
<evidence type="ECO:0000313" key="3">
    <source>
        <dbReference type="Proteomes" id="UP001498398"/>
    </source>
</evidence>
<comment type="caution">
    <text evidence="2">The sequence shown here is derived from an EMBL/GenBank/DDBJ whole genome shotgun (WGS) entry which is preliminary data.</text>
</comment>
<sequence>MDISTGSKSMDISDQEDVPSVFPVVTPKPTRPASPAPSDTLFVLRQWKKKLEDFLTSVNKITSLV</sequence>
<proteinExistence type="predicted"/>
<dbReference type="EMBL" id="JBANRG010000011">
    <property type="protein sequence ID" value="KAK7462193.1"/>
    <property type="molecule type" value="Genomic_DNA"/>
</dbReference>
<feature type="compositionally biased region" description="Polar residues" evidence="1">
    <location>
        <begin position="1"/>
        <end position="12"/>
    </location>
</feature>
<evidence type="ECO:0000313" key="2">
    <source>
        <dbReference type="EMBL" id="KAK7462193.1"/>
    </source>
</evidence>
<protein>
    <submittedName>
        <fullName evidence="2">Uncharacterized protein</fullName>
    </submittedName>
</protein>
<dbReference type="Proteomes" id="UP001498398">
    <property type="component" value="Unassembled WGS sequence"/>
</dbReference>
<feature type="region of interest" description="Disordered" evidence="1">
    <location>
        <begin position="1"/>
        <end position="38"/>
    </location>
</feature>
<reference evidence="2 3" key="1">
    <citation type="submission" date="2024-01" db="EMBL/GenBank/DDBJ databases">
        <title>A draft genome for the cacao thread blight pathogen Marasmiellus scandens.</title>
        <authorList>
            <person name="Baruah I.K."/>
            <person name="Leung J."/>
            <person name="Bukari Y."/>
            <person name="Amoako-Attah I."/>
            <person name="Meinhardt L.W."/>
            <person name="Bailey B.A."/>
            <person name="Cohen S.P."/>
        </authorList>
    </citation>
    <scope>NUCLEOTIDE SEQUENCE [LARGE SCALE GENOMIC DNA]</scope>
    <source>
        <strain evidence="2 3">GH-19</strain>
    </source>
</reference>